<name>A0A1Z5K328_FISSO</name>
<gene>
    <name evidence="3" type="ORF">FisN_32Hh030</name>
</gene>
<sequence>MNFKIYYNAFLPFCVLSSRAHAFYSTKTSFRPPLFVAPSNDLLDEAFSTKSWLTVEWQGWSTVTAGSNQRNVLAAVLTALDDKNTPRPALVLPLEDRSQQQLLQAVHSRKPLTPLRLLRLNAYAINRDNGLFDQLPYQLWTVDPNNVWKDAAGNPTQYHGGKKEAYQWFLGKDWKKHASSNQQQQKEQDNDSLNWTVLQKRMTELQRQEWEMELADLEQQFALANQQGTPYDDKLQIRRIQLQEQLQATDVVSTSSIETNPSIDMSSSSSSTYSSPYDMFRDLLQHQMKAEVIATVLENTSFLDGNLVLGGAIVLRRIVATQTVTLFGERVSVPDRTETYGNPDQIGGTTLIVECHADEAIGMSLACQLPCQIDAALWKKASVMVTPTSLREWTVQDSELSVLMEGEALQNATSERALPLRLPRSTLSLYDRILAPRRSSTPLFPTDNPIQSLQQYDALTTQDKVRTLLGLSNFEGRLPRPRTVRENPAALDELLLPLIDESVRWQYRMRDAQVRGDTVMVETLLQQKSRKQVALEKAQAETRNATYWTEEANFLASLRADPTQDEGSYSRFLDRDEWYERQRQEQSKRVKRSQFGSLLDGIE</sequence>
<dbReference type="Proteomes" id="UP000198406">
    <property type="component" value="Unassembled WGS sequence"/>
</dbReference>
<proteinExistence type="predicted"/>
<keyword evidence="1" id="KW-0175">Coiled coil</keyword>
<reference evidence="3 4" key="1">
    <citation type="journal article" date="2015" name="Plant Cell">
        <title>Oil accumulation by the oleaginous diatom Fistulifera solaris as revealed by the genome and transcriptome.</title>
        <authorList>
            <person name="Tanaka T."/>
            <person name="Maeda Y."/>
            <person name="Veluchamy A."/>
            <person name="Tanaka M."/>
            <person name="Abida H."/>
            <person name="Marechal E."/>
            <person name="Bowler C."/>
            <person name="Muto M."/>
            <person name="Sunaga Y."/>
            <person name="Tanaka M."/>
            <person name="Yoshino T."/>
            <person name="Taniguchi T."/>
            <person name="Fukuda Y."/>
            <person name="Nemoto M."/>
            <person name="Matsumoto M."/>
            <person name="Wong P.S."/>
            <person name="Aburatani S."/>
            <person name="Fujibuchi W."/>
        </authorList>
    </citation>
    <scope>NUCLEOTIDE SEQUENCE [LARGE SCALE GENOMIC DNA]</scope>
    <source>
        <strain evidence="3 4">JPCC DA0580</strain>
    </source>
</reference>
<evidence type="ECO:0000313" key="3">
    <source>
        <dbReference type="EMBL" id="GAX20647.1"/>
    </source>
</evidence>
<accession>A0A1Z5K328</accession>
<protein>
    <submittedName>
        <fullName evidence="3">Uncharacterized protein</fullName>
    </submittedName>
</protein>
<dbReference type="AlphaFoldDB" id="A0A1Z5K328"/>
<comment type="caution">
    <text evidence="3">The sequence shown here is derived from an EMBL/GenBank/DDBJ whole genome shotgun (WGS) entry which is preliminary data.</text>
</comment>
<keyword evidence="4" id="KW-1185">Reference proteome</keyword>
<dbReference type="InParanoid" id="A0A1Z5K328"/>
<evidence type="ECO:0000313" key="4">
    <source>
        <dbReference type="Proteomes" id="UP000198406"/>
    </source>
</evidence>
<feature type="region of interest" description="Disordered" evidence="2">
    <location>
        <begin position="584"/>
        <end position="603"/>
    </location>
</feature>
<dbReference type="OrthoDB" id="45191at2759"/>
<organism evidence="3 4">
    <name type="scientific">Fistulifera solaris</name>
    <name type="common">Oleaginous diatom</name>
    <dbReference type="NCBI Taxonomy" id="1519565"/>
    <lineage>
        <taxon>Eukaryota</taxon>
        <taxon>Sar</taxon>
        <taxon>Stramenopiles</taxon>
        <taxon>Ochrophyta</taxon>
        <taxon>Bacillariophyta</taxon>
        <taxon>Bacillariophyceae</taxon>
        <taxon>Bacillariophycidae</taxon>
        <taxon>Naviculales</taxon>
        <taxon>Naviculaceae</taxon>
        <taxon>Fistulifera</taxon>
    </lineage>
</organism>
<evidence type="ECO:0000256" key="1">
    <source>
        <dbReference type="SAM" id="Coils"/>
    </source>
</evidence>
<feature type="coiled-coil region" evidence="1">
    <location>
        <begin position="200"/>
        <end position="227"/>
    </location>
</feature>
<evidence type="ECO:0000256" key="2">
    <source>
        <dbReference type="SAM" id="MobiDB-lite"/>
    </source>
</evidence>
<dbReference type="EMBL" id="BDSP01000151">
    <property type="protein sequence ID" value="GAX20647.1"/>
    <property type="molecule type" value="Genomic_DNA"/>
</dbReference>